<sequence length="67" mass="7513">MVNRHWEKLRLAVQPTNTSGTSGSHYNLHIMVETQANNPPTDTGRSSESQYNLHTSFQPTDTGRSLD</sequence>
<feature type="region of interest" description="Disordered" evidence="1">
    <location>
        <begin position="34"/>
        <end position="67"/>
    </location>
</feature>
<evidence type="ECO:0000313" key="2">
    <source>
        <dbReference type="EMBL" id="KAK3750118.1"/>
    </source>
</evidence>
<dbReference type="AlphaFoldDB" id="A0AAE1D0Q5"/>
<protein>
    <submittedName>
        <fullName evidence="2">Uncharacterized protein</fullName>
    </submittedName>
</protein>
<proteinExistence type="predicted"/>
<name>A0AAE1D0Q5_9GAST</name>
<gene>
    <name evidence="2" type="ORF">RRG08_006112</name>
</gene>
<comment type="caution">
    <text evidence="2">The sequence shown here is derived from an EMBL/GenBank/DDBJ whole genome shotgun (WGS) entry which is preliminary data.</text>
</comment>
<evidence type="ECO:0000256" key="1">
    <source>
        <dbReference type="SAM" id="MobiDB-lite"/>
    </source>
</evidence>
<dbReference type="EMBL" id="JAWDGP010005904">
    <property type="protein sequence ID" value="KAK3750118.1"/>
    <property type="molecule type" value="Genomic_DNA"/>
</dbReference>
<organism evidence="2 3">
    <name type="scientific">Elysia crispata</name>
    <name type="common">lettuce slug</name>
    <dbReference type="NCBI Taxonomy" id="231223"/>
    <lineage>
        <taxon>Eukaryota</taxon>
        <taxon>Metazoa</taxon>
        <taxon>Spiralia</taxon>
        <taxon>Lophotrochozoa</taxon>
        <taxon>Mollusca</taxon>
        <taxon>Gastropoda</taxon>
        <taxon>Heterobranchia</taxon>
        <taxon>Euthyneura</taxon>
        <taxon>Panpulmonata</taxon>
        <taxon>Sacoglossa</taxon>
        <taxon>Placobranchoidea</taxon>
        <taxon>Plakobranchidae</taxon>
        <taxon>Elysia</taxon>
    </lineage>
</organism>
<dbReference type="Proteomes" id="UP001283361">
    <property type="component" value="Unassembled WGS sequence"/>
</dbReference>
<accession>A0AAE1D0Q5</accession>
<reference evidence="2" key="1">
    <citation type="journal article" date="2023" name="G3 (Bethesda)">
        <title>A reference genome for the long-term kleptoplast-retaining sea slug Elysia crispata morphotype clarki.</title>
        <authorList>
            <person name="Eastman K.E."/>
            <person name="Pendleton A.L."/>
            <person name="Shaikh M.A."/>
            <person name="Suttiyut T."/>
            <person name="Ogas R."/>
            <person name="Tomko P."/>
            <person name="Gavelis G."/>
            <person name="Widhalm J.R."/>
            <person name="Wisecaver J.H."/>
        </authorList>
    </citation>
    <scope>NUCLEOTIDE SEQUENCE</scope>
    <source>
        <strain evidence="2">ECLA1</strain>
    </source>
</reference>
<evidence type="ECO:0000313" key="3">
    <source>
        <dbReference type="Proteomes" id="UP001283361"/>
    </source>
</evidence>
<keyword evidence="3" id="KW-1185">Reference proteome</keyword>